<organism evidence="7">
    <name type="scientific">Candidatus Berkiella cookevillensis</name>
    <dbReference type="NCBI Taxonomy" id="437022"/>
    <lineage>
        <taxon>Bacteria</taxon>
        <taxon>Pseudomonadati</taxon>
        <taxon>Pseudomonadota</taxon>
        <taxon>Gammaproteobacteria</taxon>
        <taxon>Candidatus Berkiellales</taxon>
        <taxon>Candidatus Berkiellaceae</taxon>
        <taxon>Candidatus Berkiella</taxon>
    </lineage>
</organism>
<dbReference type="InterPro" id="IPR003439">
    <property type="entry name" value="ABC_transporter-like_ATP-bd"/>
</dbReference>
<keyword evidence="9" id="KW-1185">Reference proteome</keyword>
<dbReference type="PANTHER" id="PTHR42711:SF5">
    <property type="entry name" value="ABC TRANSPORTER ATP-BINDING PROTEIN NATA"/>
    <property type="match status" value="1"/>
</dbReference>
<comment type="similarity">
    <text evidence="1">Belongs to the ABC transporter superfamily.</text>
</comment>
<dbReference type="InterPro" id="IPR027417">
    <property type="entry name" value="P-loop_NTPase"/>
</dbReference>
<evidence type="ECO:0000256" key="3">
    <source>
        <dbReference type="ARBA" id="ARBA00022458"/>
    </source>
</evidence>
<dbReference type="InterPro" id="IPR003593">
    <property type="entry name" value="AAA+_ATPase"/>
</dbReference>
<evidence type="ECO:0000256" key="5">
    <source>
        <dbReference type="ARBA" id="ARBA00022840"/>
    </source>
</evidence>
<keyword evidence="3" id="KW-0536">Nodulation</keyword>
<dbReference type="PROSITE" id="PS00211">
    <property type="entry name" value="ABC_TRANSPORTER_1"/>
    <property type="match status" value="1"/>
</dbReference>
<dbReference type="STRING" id="437022.CC99x_01174"/>
<dbReference type="InterPro" id="IPR050763">
    <property type="entry name" value="ABC_transporter_ATP-binding"/>
</dbReference>
<dbReference type="EMBL" id="LKHV01000005">
    <property type="protein sequence ID" value="KRG18694.1"/>
    <property type="molecule type" value="Genomic_DNA"/>
</dbReference>
<dbReference type="RefSeq" id="WP_057624286.1">
    <property type="nucleotide sequence ID" value="NZ_LKHV02000001.1"/>
</dbReference>
<evidence type="ECO:0000313" key="7">
    <source>
        <dbReference type="EMBL" id="KRG18694.1"/>
    </source>
</evidence>
<evidence type="ECO:0000259" key="6">
    <source>
        <dbReference type="PROSITE" id="PS50893"/>
    </source>
</evidence>
<dbReference type="PROSITE" id="PS50893">
    <property type="entry name" value="ABC_TRANSPORTER_2"/>
    <property type="match status" value="1"/>
</dbReference>
<keyword evidence="2" id="KW-0813">Transport</keyword>
<reference evidence="8" key="2">
    <citation type="journal article" date="2016" name="Genome Announc.">
        <title>Draft Genome Sequences of Two Novel Amoeba-Resistant Intranuclear Bacteria, 'Candidatus Berkiella cookevillensis' and 'Candidatus Berkiella aquae'.</title>
        <authorList>
            <person name="Mehari Y.T."/>
            <person name="Arivett B.A."/>
            <person name="Farone A.L."/>
            <person name="Gunderson J.H."/>
            <person name="Farone M.B."/>
        </authorList>
    </citation>
    <scope>NUCLEOTIDE SEQUENCE</scope>
    <source>
        <strain evidence="8">CC99</strain>
    </source>
</reference>
<gene>
    <name evidence="7" type="primary">ybhF</name>
    <name evidence="7" type="ORF">CC99x_01174</name>
    <name evidence="8" type="ORF">CC99x_011950</name>
</gene>
<dbReference type="SUPFAM" id="SSF52540">
    <property type="entry name" value="P-loop containing nucleoside triphosphate hydrolases"/>
    <property type="match status" value="1"/>
</dbReference>
<dbReference type="Proteomes" id="UP000051494">
    <property type="component" value="Unassembled WGS sequence"/>
</dbReference>
<evidence type="ECO:0000313" key="8">
    <source>
        <dbReference type="EMBL" id="MCS5709609.1"/>
    </source>
</evidence>
<dbReference type="PATRIC" id="fig|1590042.3.peg.1187"/>
<evidence type="ECO:0000313" key="9">
    <source>
        <dbReference type="Proteomes" id="UP000051494"/>
    </source>
</evidence>
<proteinExistence type="inferred from homology"/>
<comment type="caution">
    <text evidence="7">The sequence shown here is derived from an EMBL/GenBank/DDBJ whole genome shotgun (WGS) entry which is preliminary data.</text>
</comment>
<keyword evidence="5 7" id="KW-0067">ATP-binding</keyword>
<dbReference type="CDD" id="cd03230">
    <property type="entry name" value="ABC_DR_subfamily_A"/>
    <property type="match status" value="1"/>
</dbReference>
<reference evidence="7" key="1">
    <citation type="submission" date="2015-09" db="EMBL/GenBank/DDBJ databases">
        <title>Draft Genome Sequences of Two Novel Amoeba-resistant Intranuclear Bacteria, Candidatus Berkiella cookevillensis and Candidatus Berkiella aquae.</title>
        <authorList>
            <person name="Mehari Y.T."/>
            <person name="Arivett B.A."/>
            <person name="Farone A.L."/>
            <person name="Gunderson J.H."/>
            <person name="Farone M.B."/>
        </authorList>
    </citation>
    <scope>NUCLEOTIDE SEQUENCE [LARGE SCALE GENOMIC DNA]</scope>
    <source>
        <strain evidence="7">CC99</strain>
    </source>
</reference>
<dbReference type="Gene3D" id="3.40.50.300">
    <property type="entry name" value="P-loop containing nucleotide triphosphate hydrolases"/>
    <property type="match status" value="1"/>
</dbReference>
<dbReference type="GO" id="GO:0005524">
    <property type="term" value="F:ATP binding"/>
    <property type="evidence" value="ECO:0007669"/>
    <property type="project" value="UniProtKB-KW"/>
</dbReference>
<name>A0A0Q9YDX8_9GAMM</name>
<dbReference type="EMBL" id="LKHV02000001">
    <property type="protein sequence ID" value="MCS5709609.1"/>
    <property type="molecule type" value="Genomic_DNA"/>
</dbReference>
<evidence type="ECO:0000256" key="1">
    <source>
        <dbReference type="ARBA" id="ARBA00005417"/>
    </source>
</evidence>
<feature type="domain" description="ABC transporter" evidence="6">
    <location>
        <begin position="7"/>
        <end position="232"/>
    </location>
</feature>
<keyword evidence="4" id="KW-0547">Nucleotide-binding</keyword>
<dbReference type="SMART" id="SM00382">
    <property type="entry name" value="AAA"/>
    <property type="match status" value="1"/>
</dbReference>
<evidence type="ECO:0000256" key="4">
    <source>
        <dbReference type="ARBA" id="ARBA00022741"/>
    </source>
</evidence>
<dbReference type="AlphaFoldDB" id="A0A0Q9YDX8"/>
<dbReference type="PANTHER" id="PTHR42711">
    <property type="entry name" value="ABC TRANSPORTER ATP-BINDING PROTEIN"/>
    <property type="match status" value="1"/>
</dbReference>
<dbReference type="GO" id="GO:0016887">
    <property type="term" value="F:ATP hydrolysis activity"/>
    <property type="evidence" value="ECO:0007669"/>
    <property type="project" value="InterPro"/>
</dbReference>
<dbReference type="OrthoDB" id="9805029at2"/>
<evidence type="ECO:0000256" key="2">
    <source>
        <dbReference type="ARBA" id="ARBA00022448"/>
    </source>
</evidence>
<dbReference type="InterPro" id="IPR017871">
    <property type="entry name" value="ABC_transporter-like_CS"/>
</dbReference>
<protein>
    <submittedName>
        <fullName evidence="7 8">ABC transporter ATP-binding protein</fullName>
    </submittedName>
</protein>
<reference evidence="8" key="3">
    <citation type="submission" date="2021-06" db="EMBL/GenBank/DDBJ databases">
        <title>Genomic Description and Analysis of Intracellular Bacteria, Candidatus Berkiella cookevillensis and Candidatus Berkiella aquae.</title>
        <authorList>
            <person name="Kidane D.T."/>
            <person name="Mehari Y.T."/>
            <person name="Rice F.C."/>
            <person name="Arivett B.A."/>
            <person name="Farone A.L."/>
            <person name="Berk S.G."/>
            <person name="Farone M.B."/>
        </authorList>
    </citation>
    <scope>NUCLEOTIDE SEQUENCE</scope>
    <source>
        <strain evidence="8">CC99</strain>
    </source>
</reference>
<dbReference type="Pfam" id="PF00005">
    <property type="entry name" value="ABC_tran"/>
    <property type="match status" value="1"/>
</dbReference>
<accession>A0A0Q9YDX8</accession>
<sequence>MTAIPILEVKKISKRFDNIMAVNNISFQIKPGICFGLLGPNGAGKTTTIEMIEGILKPTSGEILYRGIPQHHIKKQFKAETGIQFQNTLLQEFLTVKENLYLFKSFYNKGLEIDELITLCYLNDFLDKDTRKISGGQKQRLLLALALINDPTLLILDEPTVGLDPQARRNFWELIQNIKQRNKTIILTTHYMEEADLLCDEIVIIDKGQIIIQGAPYLLTKEAAETQSVLLPKHAFEKTNILNQFSIQEENGHIRILTTDLEETLSALLYHGVSLKDLSIKAPNLEDLFLKLTGHRLRE</sequence>